<comment type="subcellular location">
    <subcellularLocation>
        <location evidence="1">Mitochondrion</location>
    </subcellularLocation>
</comment>
<evidence type="ECO:0000313" key="6">
    <source>
        <dbReference type="EMBL" id="KAI8577694.1"/>
    </source>
</evidence>
<dbReference type="GO" id="GO:0033617">
    <property type="term" value="P:mitochondrial respiratory chain complex IV assembly"/>
    <property type="evidence" value="ECO:0007669"/>
    <property type="project" value="TreeGrafter"/>
</dbReference>
<reference evidence="6" key="1">
    <citation type="submission" date="2021-06" db="EMBL/GenBank/DDBJ databases">
        <authorList>
            <consortium name="DOE Joint Genome Institute"/>
            <person name="Mondo S.J."/>
            <person name="Amses K.R."/>
            <person name="Simmons D.R."/>
            <person name="Longcore J.E."/>
            <person name="Seto K."/>
            <person name="Alves G.H."/>
            <person name="Bonds A.E."/>
            <person name="Quandt C.A."/>
            <person name="Davis W.J."/>
            <person name="Chang Y."/>
            <person name="Letcher P.M."/>
            <person name="Powell M.J."/>
            <person name="Kuo A."/>
            <person name="Labutti K."/>
            <person name="Pangilinan J."/>
            <person name="Andreopoulos W."/>
            <person name="Tritt A."/>
            <person name="Riley R."/>
            <person name="Hundley H."/>
            <person name="Johnson J."/>
            <person name="Lipzen A."/>
            <person name="Barry K."/>
            <person name="Berbee M.L."/>
            <person name="Buchler N.E."/>
            <person name="Grigoriev I.V."/>
            <person name="Spatafora J.W."/>
            <person name="Stajich J.E."/>
            <person name="James T.Y."/>
        </authorList>
    </citation>
    <scope>NUCLEOTIDE SEQUENCE</scope>
    <source>
        <strain evidence="6">AG</strain>
    </source>
</reference>
<feature type="compositionally biased region" description="Polar residues" evidence="5">
    <location>
        <begin position="69"/>
        <end position="85"/>
    </location>
</feature>
<dbReference type="GO" id="GO:0005739">
    <property type="term" value="C:mitochondrion"/>
    <property type="evidence" value="ECO:0007669"/>
    <property type="project" value="UniProtKB-SubCell"/>
</dbReference>
<organism evidence="6 7">
    <name type="scientific">Umbelopsis ramanniana AG</name>
    <dbReference type="NCBI Taxonomy" id="1314678"/>
    <lineage>
        <taxon>Eukaryota</taxon>
        <taxon>Fungi</taxon>
        <taxon>Fungi incertae sedis</taxon>
        <taxon>Mucoromycota</taxon>
        <taxon>Mucoromycotina</taxon>
        <taxon>Umbelopsidomycetes</taxon>
        <taxon>Umbelopsidales</taxon>
        <taxon>Umbelopsidaceae</taxon>
        <taxon>Umbelopsis</taxon>
    </lineage>
</organism>
<keyword evidence="7" id="KW-1185">Reference proteome</keyword>
<sequence>MSTRAKITLAGSFAFCGLTIWGVHYLQRYEKELMRAGLVREEERQQRKQQQRANKEELDAQKALHEHLIQSQSVKATSGTASDSE</sequence>
<dbReference type="EMBL" id="MU620937">
    <property type="protein sequence ID" value="KAI8577694.1"/>
    <property type="molecule type" value="Genomic_DNA"/>
</dbReference>
<protein>
    <recommendedName>
        <fullName evidence="8">Cytochrome c oxidase assembly protein</fullName>
    </recommendedName>
</protein>
<reference evidence="6" key="2">
    <citation type="journal article" date="2022" name="Proc. Natl. Acad. Sci. U.S.A.">
        <title>Diploid-dominant life cycles characterize the early evolution of Fungi.</title>
        <authorList>
            <person name="Amses K.R."/>
            <person name="Simmons D.R."/>
            <person name="Longcore J.E."/>
            <person name="Mondo S.J."/>
            <person name="Seto K."/>
            <person name="Jeronimo G.H."/>
            <person name="Bonds A.E."/>
            <person name="Quandt C.A."/>
            <person name="Davis W.J."/>
            <person name="Chang Y."/>
            <person name="Federici B.A."/>
            <person name="Kuo A."/>
            <person name="LaButti K."/>
            <person name="Pangilinan J."/>
            <person name="Andreopoulos W."/>
            <person name="Tritt A."/>
            <person name="Riley R."/>
            <person name="Hundley H."/>
            <person name="Johnson J."/>
            <person name="Lipzen A."/>
            <person name="Barry K."/>
            <person name="Lang B.F."/>
            <person name="Cuomo C.A."/>
            <person name="Buchler N.E."/>
            <person name="Grigoriev I.V."/>
            <person name="Spatafora J.W."/>
            <person name="Stajich J.E."/>
            <person name="James T.Y."/>
        </authorList>
    </citation>
    <scope>NUCLEOTIDE SEQUENCE</scope>
    <source>
        <strain evidence="6">AG</strain>
    </source>
</reference>
<dbReference type="PANTHER" id="PTHR28163:SF1">
    <property type="entry name" value="PROTEIN PET117 HOMOLOG, MITOCHONDRIAL"/>
    <property type="match status" value="1"/>
</dbReference>
<evidence type="ECO:0008006" key="8">
    <source>
        <dbReference type="Google" id="ProtNLM"/>
    </source>
</evidence>
<dbReference type="Proteomes" id="UP001206595">
    <property type="component" value="Unassembled WGS sequence"/>
</dbReference>
<comment type="similarity">
    <text evidence="2">Belongs to the PET117 family.</text>
</comment>
<dbReference type="Pfam" id="PF15786">
    <property type="entry name" value="PET117"/>
    <property type="match status" value="1"/>
</dbReference>
<evidence type="ECO:0000256" key="2">
    <source>
        <dbReference type="ARBA" id="ARBA00008197"/>
    </source>
</evidence>
<name>A0AAD5HCB3_UMBRA</name>
<dbReference type="AlphaFoldDB" id="A0AAD5HCB3"/>
<comment type="caution">
    <text evidence="6">The sequence shown here is derived from an EMBL/GenBank/DDBJ whole genome shotgun (WGS) entry which is preliminary data.</text>
</comment>
<evidence type="ECO:0000256" key="3">
    <source>
        <dbReference type="ARBA" id="ARBA00022946"/>
    </source>
</evidence>
<evidence type="ECO:0000256" key="4">
    <source>
        <dbReference type="ARBA" id="ARBA00023128"/>
    </source>
</evidence>
<dbReference type="RefSeq" id="XP_051442698.1">
    <property type="nucleotide sequence ID" value="XM_051590550.1"/>
</dbReference>
<evidence type="ECO:0000256" key="5">
    <source>
        <dbReference type="SAM" id="MobiDB-lite"/>
    </source>
</evidence>
<keyword evidence="4" id="KW-0496">Mitochondrion</keyword>
<proteinExistence type="inferred from homology"/>
<accession>A0AAD5HCB3</accession>
<feature type="region of interest" description="Disordered" evidence="5">
    <location>
        <begin position="42"/>
        <end position="85"/>
    </location>
</feature>
<dbReference type="InterPro" id="IPR031568">
    <property type="entry name" value="Pet117"/>
</dbReference>
<feature type="compositionally biased region" description="Basic and acidic residues" evidence="5">
    <location>
        <begin position="53"/>
        <end position="68"/>
    </location>
</feature>
<dbReference type="GeneID" id="75915893"/>
<dbReference type="PANTHER" id="PTHR28163">
    <property type="entry name" value="PROTEIN PET117 HOMOLOG, MITOCHONDRIAL"/>
    <property type="match status" value="1"/>
</dbReference>
<gene>
    <name evidence="6" type="ORF">K450DRAFT_250420</name>
</gene>
<evidence type="ECO:0000313" key="7">
    <source>
        <dbReference type="Proteomes" id="UP001206595"/>
    </source>
</evidence>
<evidence type="ECO:0000256" key="1">
    <source>
        <dbReference type="ARBA" id="ARBA00004173"/>
    </source>
</evidence>
<keyword evidence="3" id="KW-0809">Transit peptide</keyword>